<name>A0A8H6LV28_9AGAR</name>
<feature type="compositionally biased region" description="Low complexity" evidence="1">
    <location>
        <begin position="144"/>
        <end position="175"/>
    </location>
</feature>
<feature type="compositionally biased region" description="Polar residues" evidence="1">
    <location>
        <begin position="297"/>
        <end position="310"/>
    </location>
</feature>
<comment type="caution">
    <text evidence="2">The sequence shown here is derived from an EMBL/GenBank/DDBJ whole genome shotgun (WGS) entry which is preliminary data.</text>
</comment>
<evidence type="ECO:0000256" key="1">
    <source>
        <dbReference type="SAM" id="MobiDB-lite"/>
    </source>
</evidence>
<evidence type="ECO:0000313" key="3">
    <source>
        <dbReference type="Proteomes" id="UP000521943"/>
    </source>
</evidence>
<dbReference type="EMBL" id="JACGCI010000214">
    <property type="protein sequence ID" value="KAF6741872.1"/>
    <property type="molecule type" value="Genomic_DNA"/>
</dbReference>
<proteinExistence type="predicted"/>
<protein>
    <submittedName>
        <fullName evidence="2">Uncharacterized protein</fullName>
    </submittedName>
</protein>
<reference evidence="2 3" key="1">
    <citation type="submission" date="2020-07" db="EMBL/GenBank/DDBJ databases">
        <title>Comparative genomics of pyrophilous fungi reveals a link between fire events and developmental genes.</title>
        <authorList>
            <consortium name="DOE Joint Genome Institute"/>
            <person name="Steindorff A.S."/>
            <person name="Carver A."/>
            <person name="Calhoun S."/>
            <person name="Stillman K."/>
            <person name="Liu H."/>
            <person name="Lipzen A."/>
            <person name="Pangilinan J."/>
            <person name="Labutti K."/>
            <person name="Bruns T.D."/>
            <person name="Grigoriev I.V."/>
        </authorList>
    </citation>
    <scope>NUCLEOTIDE SEQUENCE [LARGE SCALE GENOMIC DNA]</scope>
    <source>
        <strain evidence="2 3">CBS 144469</strain>
    </source>
</reference>
<organism evidence="2 3">
    <name type="scientific">Ephemerocybe angulata</name>
    <dbReference type="NCBI Taxonomy" id="980116"/>
    <lineage>
        <taxon>Eukaryota</taxon>
        <taxon>Fungi</taxon>
        <taxon>Dikarya</taxon>
        <taxon>Basidiomycota</taxon>
        <taxon>Agaricomycotina</taxon>
        <taxon>Agaricomycetes</taxon>
        <taxon>Agaricomycetidae</taxon>
        <taxon>Agaricales</taxon>
        <taxon>Agaricineae</taxon>
        <taxon>Psathyrellaceae</taxon>
        <taxon>Ephemerocybe</taxon>
    </lineage>
</organism>
<feature type="region of interest" description="Disordered" evidence="1">
    <location>
        <begin position="128"/>
        <end position="190"/>
    </location>
</feature>
<evidence type="ECO:0000313" key="2">
    <source>
        <dbReference type="EMBL" id="KAF6741872.1"/>
    </source>
</evidence>
<accession>A0A8H6LV28</accession>
<sequence>MPLPTNGSYPVLGYSRPGEAVQSKPKQAMIVRMSPETLDALQDFPNNPPIDFQFGDTPGIFIGETFFPLVPSAENTPHDLYLRASTGNKKFSVQRELAPSVGEKVRESTTEAMNQRASRKAIMIDDSKALLLPQTKQRKKKEASSTTTSSSHSRAAASSSLLDKAKNKALASASRTSKNPVSANPLDKLSPERVQDIKRRLIHFLAPQERLEDEVVRAVGRSQLYAPDLAKWCAMYWTMSAKLLENQFKAIPPKVALLDRGSALRMGQVVRSCPDTSMSGCKDEPQIPLGSPRAIPSGTTSPSDEQTTPISLPPAPLPPQLGAAAPLNRNVDS</sequence>
<dbReference type="Proteomes" id="UP000521943">
    <property type="component" value="Unassembled WGS sequence"/>
</dbReference>
<feature type="region of interest" description="Disordered" evidence="1">
    <location>
        <begin position="272"/>
        <end position="333"/>
    </location>
</feature>
<dbReference type="OrthoDB" id="2587563at2759"/>
<keyword evidence="3" id="KW-1185">Reference proteome</keyword>
<gene>
    <name evidence="2" type="ORF">DFP72DRAFT_1083024</name>
</gene>
<dbReference type="AlphaFoldDB" id="A0A8H6LV28"/>